<gene>
    <name evidence="2" type="ORF">BLA29_014693</name>
</gene>
<evidence type="ECO:0000256" key="1">
    <source>
        <dbReference type="SAM" id="MobiDB-lite"/>
    </source>
</evidence>
<evidence type="ECO:0000313" key="3">
    <source>
        <dbReference type="Proteomes" id="UP000194236"/>
    </source>
</evidence>
<name>A0A1Y3AX63_EURMA</name>
<feature type="non-terminal residue" evidence="2">
    <location>
        <position position="86"/>
    </location>
</feature>
<protein>
    <submittedName>
        <fullName evidence="2">Uncharacterized protein</fullName>
    </submittedName>
</protein>
<reference evidence="2 3" key="1">
    <citation type="submission" date="2017-03" db="EMBL/GenBank/DDBJ databases">
        <title>Genome Survey of Euroglyphus maynei.</title>
        <authorList>
            <person name="Arlian L.G."/>
            <person name="Morgan M.S."/>
            <person name="Rider S.D."/>
        </authorList>
    </citation>
    <scope>NUCLEOTIDE SEQUENCE [LARGE SCALE GENOMIC DNA]</scope>
    <source>
        <strain evidence="2">Arlian Lab</strain>
        <tissue evidence="2">Whole body</tissue>
    </source>
</reference>
<dbReference type="Proteomes" id="UP000194236">
    <property type="component" value="Unassembled WGS sequence"/>
</dbReference>
<dbReference type="EMBL" id="MUJZ01056361">
    <property type="protein sequence ID" value="OTF72398.1"/>
    <property type="molecule type" value="Genomic_DNA"/>
</dbReference>
<accession>A0A1Y3AX63</accession>
<feature type="region of interest" description="Disordered" evidence="1">
    <location>
        <begin position="1"/>
        <end position="86"/>
    </location>
</feature>
<organism evidence="2 3">
    <name type="scientific">Euroglyphus maynei</name>
    <name type="common">Mayne's house dust mite</name>
    <dbReference type="NCBI Taxonomy" id="6958"/>
    <lineage>
        <taxon>Eukaryota</taxon>
        <taxon>Metazoa</taxon>
        <taxon>Ecdysozoa</taxon>
        <taxon>Arthropoda</taxon>
        <taxon>Chelicerata</taxon>
        <taxon>Arachnida</taxon>
        <taxon>Acari</taxon>
        <taxon>Acariformes</taxon>
        <taxon>Sarcoptiformes</taxon>
        <taxon>Astigmata</taxon>
        <taxon>Psoroptidia</taxon>
        <taxon>Analgoidea</taxon>
        <taxon>Pyroglyphidae</taxon>
        <taxon>Pyroglyphinae</taxon>
        <taxon>Euroglyphus</taxon>
    </lineage>
</organism>
<sequence length="86" mass="9020">MTRNIDIEIDIMRKKQSEMDAASELGREPSAREPSGLGAGVSAPGMETSEMGREPSSREPSGLGAGVSAPEMETSGMGREPSAREP</sequence>
<evidence type="ECO:0000313" key="2">
    <source>
        <dbReference type="EMBL" id="OTF72398.1"/>
    </source>
</evidence>
<proteinExistence type="predicted"/>
<comment type="caution">
    <text evidence="2">The sequence shown here is derived from an EMBL/GenBank/DDBJ whole genome shotgun (WGS) entry which is preliminary data.</text>
</comment>
<dbReference type="OrthoDB" id="10496227at2759"/>
<dbReference type="AlphaFoldDB" id="A0A1Y3AX63"/>
<keyword evidence="3" id="KW-1185">Reference proteome</keyword>